<protein>
    <submittedName>
        <fullName evidence="4">KAT8 regulatory NSL complex subunit 1-like protein isoform X1</fullName>
    </submittedName>
</protein>
<dbReference type="PANTHER" id="PTHR22443">
    <property type="entry name" value="NON-SPECIFIC LETHAL 1, ISOFORM M"/>
    <property type="match status" value="1"/>
</dbReference>
<dbReference type="RefSeq" id="XP_014020672.1">
    <property type="nucleotide sequence ID" value="XM_014165197.2"/>
</dbReference>
<dbReference type="OrthoDB" id="6022640at2759"/>
<sequence length="930" mass="103403">MAPALTKLSKDVHGMHLASSNMDADGAMLNMECDPQLKLMEDSYAQRVWLNLSSLPFLDTCCSSKSPLDFPDSLLSPLLQASAGQYKTMLLSNPGSLLGFLSLNKNLKHSLAACPGAQDMYLVPGPEHNSQVVAQQQQQCQHSGHGPDGYDIPQSPSKFCQGDLMSQYNPAVPTPLIERQEEGGSSSTDTAPAQLWARGARSHGLEQPVTALVEEALREQTHWHLSQQMSQLGRAGRLQKRLQALLGDHASRHCSLQLEGLKGSQGRETPGPPSPPANTKPFDPAMGQRQTGTLSRRTQGRALLQTSLPPSPSTDIQEFTRYAQAVLRGVQEAVDSDATESSSDEELEPEQKWGTTSQPIRCEWRWQRGRAEVGSGWTWLQLHVAELEGRIHQLGDLHKQITSTKGGVVLADSQPMTDGQIQQTLLTETAGLPFTSRGSARDPPSDTENEPSSPTRLLRNIQRQSAQLSQIVNSLMPPLNLSPSSSPISCRWKGQNKRVFSSGLVLGGCEAFSQKAPKRRRVNRRRQHLLQVDATCVSARTRPLVIYHKPPLFINTTHTSHRQQDPPSLCLTCASCDPLALCSDPACSSSSTLTSRTSHTIPHPALCLTPGCRHKQHGRHLWRGARGLSTIRWAGSAQTPHRRAYRGGRKRRPTHRTMEDEEDFLSQLSDPEDSPEDSLEDAVTPQTSHTRKRGPIRRRQGESVYNIDNIVIPLSLAATTKVERLQYRDIITPSWRVVDNPPLEEREEEEEEEELLCDKTFCQRHLECEQREKLRWTSWDKTRHYRRTARSGSRNDGPGVSVWDCAVMGDTRGDVSTHVDWSHLDTDGALEEWVPCFPWESRVFPLCEDEDAALRCDEEEQEERHWEKRVKSEPTSSTDENSVSVQSHPFSALSSTTAPPDVEDGNNSLTAESPEMAWINHCTAQVSTGD</sequence>
<dbReference type="SMART" id="SM01300">
    <property type="entry name" value="PEHE"/>
    <property type="match status" value="1"/>
</dbReference>
<dbReference type="InterPro" id="IPR026180">
    <property type="entry name" value="NSL1"/>
</dbReference>
<dbReference type="Pfam" id="PF15275">
    <property type="entry name" value="PEHE"/>
    <property type="match status" value="1"/>
</dbReference>
<dbReference type="Bgee" id="ENSSSAG00000048794">
    <property type="expression patterns" value="Expressed in ovary and 11 other cell types or tissues"/>
</dbReference>
<evidence type="ECO:0000313" key="4">
    <source>
        <dbReference type="RefSeq" id="XP_014020672.1"/>
    </source>
</evidence>
<dbReference type="GO" id="GO:0044545">
    <property type="term" value="C:NSL complex"/>
    <property type="evidence" value="ECO:0007669"/>
    <property type="project" value="TreeGrafter"/>
</dbReference>
<feature type="region of interest" description="Disordered" evidence="1">
    <location>
        <begin position="858"/>
        <end position="916"/>
    </location>
</feature>
<feature type="compositionally biased region" description="Acidic residues" evidence="1">
    <location>
        <begin position="334"/>
        <end position="348"/>
    </location>
</feature>
<feature type="compositionally biased region" description="Acidic residues" evidence="1">
    <location>
        <begin position="659"/>
        <end position="680"/>
    </location>
</feature>
<name>A0A1S3NZ70_SALSA</name>
<dbReference type="GO" id="GO:0035035">
    <property type="term" value="F:histone acetyltransferase binding"/>
    <property type="evidence" value="ECO:0007669"/>
    <property type="project" value="TreeGrafter"/>
</dbReference>
<dbReference type="PROSITE" id="PS52052">
    <property type="entry name" value="PEHE"/>
    <property type="match status" value="1"/>
</dbReference>
<feature type="compositionally biased region" description="Basic and acidic residues" evidence="1">
    <location>
        <begin position="858"/>
        <end position="872"/>
    </location>
</feature>
<feature type="domain" description="PEHE" evidence="2">
    <location>
        <begin position="729"/>
        <end position="866"/>
    </location>
</feature>
<feature type="compositionally biased region" description="Basic residues" evidence="1">
    <location>
        <begin position="689"/>
        <end position="698"/>
    </location>
</feature>
<feature type="region of interest" description="Disordered" evidence="1">
    <location>
        <begin position="332"/>
        <end position="356"/>
    </location>
</feature>
<dbReference type="PaxDb" id="8030-ENSSSAP00000048429"/>
<accession>A0A1S3NZ70</accession>
<evidence type="ECO:0000259" key="2">
    <source>
        <dbReference type="PROSITE" id="PS52052"/>
    </source>
</evidence>
<reference evidence="4" key="1">
    <citation type="submission" date="2025-08" db="UniProtKB">
        <authorList>
            <consortium name="RefSeq"/>
        </authorList>
    </citation>
    <scope>IDENTIFICATION</scope>
</reference>
<organism evidence="3 4">
    <name type="scientific">Salmo salar</name>
    <name type="common">Atlantic salmon</name>
    <dbReference type="NCBI Taxonomy" id="8030"/>
    <lineage>
        <taxon>Eukaryota</taxon>
        <taxon>Metazoa</taxon>
        <taxon>Chordata</taxon>
        <taxon>Craniata</taxon>
        <taxon>Vertebrata</taxon>
        <taxon>Euteleostomi</taxon>
        <taxon>Actinopterygii</taxon>
        <taxon>Neopterygii</taxon>
        <taxon>Teleostei</taxon>
        <taxon>Protacanthopterygii</taxon>
        <taxon>Salmoniformes</taxon>
        <taxon>Salmonidae</taxon>
        <taxon>Salmoninae</taxon>
        <taxon>Salmo</taxon>
    </lineage>
</organism>
<feature type="compositionally biased region" description="Polar residues" evidence="1">
    <location>
        <begin position="873"/>
        <end position="898"/>
    </location>
</feature>
<evidence type="ECO:0000256" key="1">
    <source>
        <dbReference type="SAM" id="MobiDB-lite"/>
    </source>
</evidence>
<evidence type="ECO:0000313" key="3">
    <source>
        <dbReference type="Proteomes" id="UP001652741"/>
    </source>
</evidence>
<feature type="region of interest" description="Disordered" evidence="1">
    <location>
        <begin position="428"/>
        <end position="455"/>
    </location>
</feature>
<keyword evidence="3" id="KW-1185">Reference proteome</keyword>
<dbReference type="GeneID" id="106582285"/>
<dbReference type="AlphaFoldDB" id="A0A1S3NZ70"/>
<feature type="region of interest" description="Disordered" evidence="1">
    <location>
        <begin position="260"/>
        <end position="297"/>
    </location>
</feature>
<dbReference type="STRING" id="8030.ENSSSAP00000048429"/>
<dbReference type="InterPro" id="IPR029332">
    <property type="entry name" value="PEHE_dom"/>
</dbReference>
<dbReference type="Proteomes" id="UP001652741">
    <property type="component" value="Chromosome ssa21"/>
</dbReference>
<gene>
    <name evidence="4" type="primary">LOC106582285</name>
</gene>
<feature type="compositionally biased region" description="Basic residues" evidence="1">
    <location>
        <begin position="640"/>
        <end position="655"/>
    </location>
</feature>
<feature type="region of interest" description="Disordered" evidence="1">
    <location>
        <begin position="633"/>
        <end position="700"/>
    </location>
</feature>
<dbReference type="Gene3D" id="6.10.250.3170">
    <property type="match status" value="1"/>
</dbReference>
<proteinExistence type="predicted"/>
<feature type="compositionally biased region" description="Polar residues" evidence="1">
    <location>
        <begin position="288"/>
        <end position="297"/>
    </location>
</feature>
<dbReference type="PANTHER" id="PTHR22443:SF16">
    <property type="entry name" value="KAT8 REGULATORY NSL COMPLEX SUBUNIT 1-LIKE PROTEIN"/>
    <property type="match status" value="1"/>
</dbReference>
<dbReference type="KEGG" id="sasa:106582285"/>